<reference evidence="3 4" key="1">
    <citation type="submission" date="2019-02" db="EMBL/GenBank/DDBJ databases">
        <title>Deep-cultivation of Planctomycetes and their phenomic and genomic characterization uncovers novel biology.</title>
        <authorList>
            <person name="Wiegand S."/>
            <person name="Jogler M."/>
            <person name="Boedeker C."/>
            <person name="Pinto D."/>
            <person name="Vollmers J."/>
            <person name="Rivas-Marin E."/>
            <person name="Kohn T."/>
            <person name="Peeters S.H."/>
            <person name="Heuer A."/>
            <person name="Rast P."/>
            <person name="Oberbeckmann S."/>
            <person name="Bunk B."/>
            <person name="Jeske O."/>
            <person name="Meyerdierks A."/>
            <person name="Storesund J.E."/>
            <person name="Kallscheuer N."/>
            <person name="Luecker S."/>
            <person name="Lage O.M."/>
            <person name="Pohl T."/>
            <person name="Merkel B.J."/>
            <person name="Hornburger P."/>
            <person name="Mueller R.-W."/>
            <person name="Bruemmer F."/>
            <person name="Labrenz M."/>
            <person name="Spormann A.M."/>
            <person name="Op Den Camp H."/>
            <person name="Overmann J."/>
            <person name="Amann R."/>
            <person name="Jetten M.S.M."/>
            <person name="Mascher T."/>
            <person name="Medema M.H."/>
            <person name="Devos D.P."/>
            <person name="Kaster A.-K."/>
            <person name="Ovreas L."/>
            <person name="Rohde M."/>
            <person name="Galperin M.Y."/>
            <person name="Jogler C."/>
        </authorList>
    </citation>
    <scope>NUCLEOTIDE SEQUENCE [LARGE SCALE GENOMIC DNA]</scope>
    <source>
        <strain evidence="3 4">Pla100</strain>
    </source>
</reference>
<feature type="region of interest" description="Disordered" evidence="1">
    <location>
        <begin position="1"/>
        <end position="21"/>
    </location>
</feature>
<name>A0A5C5ZZ31_9BACT</name>
<evidence type="ECO:0000313" key="4">
    <source>
        <dbReference type="Proteomes" id="UP000316213"/>
    </source>
</evidence>
<keyword evidence="4" id="KW-1185">Reference proteome</keyword>
<dbReference type="AlphaFoldDB" id="A0A5C5ZZ31"/>
<gene>
    <name evidence="3" type="ORF">Pla100_45570</name>
</gene>
<comment type="caution">
    <text evidence="3">The sequence shown here is derived from an EMBL/GenBank/DDBJ whole genome shotgun (WGS) entry which is preliminary data.</text>
</comment>
<sequence>MSSPRDRSQGPSKNSVRMQTSEITSPLKVRAVFLTHYIPLYQVRVLQELTQSLDGLKILLSTPIEPNRQFRPDWSGLDVDVQNTITLRRRWKHRAAGFTDPLFVHVPYDTKRRLKTLSPDVVISHELGARSIAAARYCRRSGTKLILATFMSEHTEQGRGWFRRRVRQRLIRQADAITYNGPSCRDYLIGLGADPSKLFHAPYAADDRHWLLDPPPRDEAAVRRRLICIGQLTDRKGVLQLVRQADQFCRDADERLEITFVGDGPLRSDLEQLARGQSISLQSALDTRLQINVLGNQPASRLPELMQQHGALVAPTLADEWLLVVNEAMHAGMPVIGSVYAQAVTTLVDDDQNGWRYNPLHTSGSSGSGNGDCSLALVLRRYLDAEDQAITGMRRQAQKTVAPYTPARSAAGFIDAIRKVGESS</sequence>
<protein>
    <submittedName>
        <fullName evidence="3">Glycosyl transferases group 1</fullName>
    </submittedName>
</protein>
<dbReference type="GO" id="GO:0016757">
    <property type="term" value="F:glycosyltransferase activity"/>
    <property type="evidence" value="ECO:0007669"/>
    <property type="project" value="UniProtKB-ARBA"/>
</dbReference>
<evidence type="ECO:0000259" key="2">
    <source>
        <dbReference type="Pfam" id="PF13579"/>
    </source>
</evidence>
<feature type="compositionally biased region" description="Polar residues" evidence="1">
    <location>
        <begin position="9"/>
        <end position="21"/>
    </location>
</feature>
<accession>A0A5C5ZZ31</accession>
<proteinExistence type="predicted"/>
<dbReference type="SUPFAM" id="SSF53756">
    <property type="entry name" value="UDP-Glycosyltransferase/glycogen phosphorylase"/>
    <property type="match status" value="1"/>
</dbReference>
<organism evidence="3 4">
    <name type="scientific">Neorhodopirellula pilleata</name>
    <dbReference type="NCBI Taxonomy" id="2714738"/>
    <lineage>
        <taxon>Bacteria</taxon>
        <taxon>Pseudomonadati</taxon>
        <taxon>Planctomycetota</taxon>
        <taxon>Planctomycetia</taxon>
        <taxon>Pirellulales</taxon>
        <taxon>Pirellulaceae</taxon>
        <taxon>Neorhodopirellula</taxon>
    </lineage>
</organism>
<dbReference type="Gene3D" id="3.40.50.2000">
    <property type="entry name" value="Glycogen Phosphorylase B"/>
    <property type="match status" value="2"/>
</dbReference>
<feature type="domain" description="Glycosyltransferase subfamily 4-like N-terminal" evidence="2">
    <location>
        <begin position="66"/>
        <end position="198"/>
    </location>
</feature>
<dbReference type="PANTHER" id="PTHR45947">
    <property type="entry name" value="SULFOQUINOVOSYL TRANSFERASE SQD2"/>
    <property type="match status" value="1"/>
</dbReference>
<dbReference type="InterPro" id="IPR050194">
    <property type="entry name" value="Glycosyltransferase_grp1"/>
</dbReference>
<dbReference type="PANTHER" id="PTHR45947:SF3">
    <property type="entry name" value="SULFOQUINOVOSYL TRANSFERASE SQD2"/>
    <property type="match status" value="1"/>
</dbReference>
<evidence type="ECO:0000256" key="1">
    <source>
        <dbReference type="SAM" id="MobiDB-lite"/>
    </source>
</evidence>
<dbReference type="InterPro" id="IPR028098">
    <property type="entry name" value="Glyco_trans_4-like_N"/>
</dbReference>
<keyword evidence="3" id="KW-0808">Transferase</keyword>
<dbReference type="OrthoDB" id="9795068at2"/>
<dbReference type="EMBL" id="SJPM01000011">
    <property type="protein sequence ID" value="TWT92539.1"/>
    <property type="molecule type" value="Genomic_DNA"/>
</dbReference>
<dbReference type="CDD" id="cd03801">
    <property type="entry name" value="GT4_PimA-like"/>
    <property type="match status" value="1"/>
</dbReference>
<evidence type="ECO:0000313" key="3">
    <source>
        <dbReference type="EMBL" id="TWT92539.1"/>
    </source>
</evidence>
<dbReference type="Pfam" id="PF13579">
    <property type="entry name" value="Glyco_trans_4_4"/>
    <property type="match status" value="1"/>
</dbReference>
<dbReference type="Pfam" id="PF13692">
    <property type="entry name" value="Glyco_trans_1_4"/>
    <property type="match status" value="1"/>
</dbReference>
<dbReference type="Proteomes" id="UP000316213">
    <property type="component" value="Unassembled WGS sequence"/>
</dbReference>